<feature type="compositionally biased region" description="Low complexity" evidence="1">
    <location>
        <begin position="78"/>
        <end position="88"/>
    </location>
</feature>
<proteinExistence type="predicted"/>
<sequence>MDSYESGMNTNAAYGADETRRTDDNFDNNSGMRSNPMRSTGMGQNDRFESSNTSGGYDQQDRFDNTGSNTMGGGMSGGMNNDSSLGGNRTDDLSSGGAGYGGMNNDEFTNTAGRDEFSAGNRDEFGTGNREHGKASMGDKVKGGAEKLAGKVMGNPGMQERGQERKMGEFEQRNNDF</sequence>
<keyword evidence="3" id="KW-1185">Reference proteome</keyword>
<gene>
    <name evidence="2" type="ORF">DFH08DRAFT_1033978</name>
</gene>
<dbReference type="Proteomes" id="UP001218218">
    <property type="component" value="Unassembled WGS sequence"/>
</dbReference>
<feature type="compositionally biased region" description="Polar residues" evidence="1">
    <location>
        <begin position="27"/>
        <end position="43"/>
    </location>
</feature>
<comment type="caution">
    <text evidence="2">The sequence shown here is derived from an EMBL/GenBank/DDBJ whole genome shotgun (WGS) entry which is preliminary data.</text>
</comment>
<feature type="compositionally biased region" description="Basic and acidic residues" evidence="1">
    <location>
        <begin position="113"/>
        <end position="149"/>
    </location>
</feature>
<evidence type="ECO:0000313" key="3">
    <source>
        <dbReference type="Proteomes" id="UP001218218"/>
    </source>
</evidence>
<reference evidence="2" key="1">
    <citation type="submission" date="2023-03" db="EMBL/GenBank/DDBJ databases">
        <title>Massive genome expansion in bonnet fungi (Mycena s.s.) driven by repeated elements and novel gene families across ecological guilds.</title>
        <authorList>
            <consortium name="Lawrence Berkeley National Laboratory"/>
            <person name="Harder C.B."/>
            <person name="Miyauchi S."/>
            <person name="Viragh M."/>
            <person name="Kuo A."/>
            <person name="Thoen E."/>
            <person name="Andreopoulos B."/>
            <person name="Lu D."/>
            <person name="Skrede I."/>
            <person name="Drula E."/>
            <person name="Henrissat B."/>
            <person name="Morin E."/>
            <person name="Kohler A."/>
            <person name="Barry K."/>
            <person name="LaButti K."/>
            <person name="Morin E."/>
            <person name="Salamov A."/>
            <person name="Lipzen A."/>
            <person name="Mereny Z."/>
            <person name="Hegedus B."/>
            <person name="Baldrian P."/>
            <person name="Stursova M."/>
            <person name="Weitz H."/>
            <person name="Taylor A."/>
            <person name="Grigoriev I.V."/>
            <person name="Nagy L.G."/>
            <person name="Martin F."/>
            <person name="Kauserud H."/>
        </authorList>
    </citation>
    <scope>NUCLEOTIDE SEQUENCE</scope>
    <source>
        <strain evidence="2">CBHHK002</strain>
    </source>
</reference>
<protein>
    <submittedName>
        <fullName evidence="2">Uncharacterized protein</fullName>
    </submittedName>
</protein>
<dbReference type="EMBL" id="JARIHO010000051">
    <property type="protein sequence ID" value="KAJ7321374.1"/>
    <property type="molecule type" value="Genomic_DNA"/>
</dbReference>
<evidence type="ECO:0000313" key="2">
    <source>
        <dbReference type="EMBL" id="KAJ7321374.1"/>
    </source>
</evidence>
<name>A0AAD6ZFX0_9AGAR</name>
<feature type="compositionally biased region" description="Basic and acidic residues" evidence="1">
    <location>
        <begin position="161"/>
        <end position="177"/>
    </location>
</feature>
<feature type="compositionally biased region" description="Polar residues" evidence="1">
    <location>
        <begin position="1"/>
        <end position="12"/>
    </location>
</feature>
<feature type="region of interest" description="Disordered" evidence="1">
    <location>
        <begin position="1"/>
        <end position="177"/>
    </location>
</feature>
<evidence type="ECO:0000256" key="1">
    <source>
        <dbReference type="SAM" id="MobiDB-lite"/>
    </source>
</evidence>
<dbReference type="AlphaFoldDB" id="A0AAD6ZFX0"/>
<accession>A0AAD6ZFX0</accession>
<organism evidence="2 3">
    <name type="scientific">Mycena albidolilacea</name>
    <dbReference type="NCBI Taxonomy" id="1033008"/>
    <lineage>
        <taxon>Eukaryota</taxon>
        <taxon>Fungi</taxon>
        <taxon>Dikarya</taxon>
        <taxon>Basidiomycota</taxon>
        <taxon>Agaricomycotina</taxon>
        <taxon>Agaricomycetes</taxon>
        <taxon>Agaricomycetidae</taxon>
        <taxon>Agaricales</taxon>
        <taxon>Marasmiineae</taxon>
        <taxon>Mycenaceae</taxon>
        <taxon>Mycena</taxon>
    </lineage>
</organism>